<accession>A0A1B6LRL9</accession>
<reference evidence="3" key="1">
    <citation type="submission" date="2015-11" db="EMBL/GenBank/DDBJ databases">
        <title>De novo transcriptome assembly of four potential Pierce s Disease insect vectors from Arizona vineyards.</title>
        <authorList>
            <person name="Tassone E.E."/>
        </authorList>
    </citation>
    <scope>NUCLEOTIDE SEQUENCE</scope>
</reference>
<name>A0A1B6LRL9_9HEMI</name>
<protein>
    <recommendedName>
        <fullName evidence="4">Prokineticin domain-containing protein</fullName>
    </recommendedName>
</protein>
<feature type="region of interest" description="Disordered" evidence="1">
    <location>
        <begin position="178"/>
        <end position="201"/>
    </location>
</feature>
<dbReference type="EMBL" id="GEBQ01013626">
    <property type="protein sequence ID" value="JAT26351.1"/>
    <property type="molecule type" value="Transcribed_RNA"/>
</dbReference>
<keyword evidence="2" id="KW-0732">Signal</keyword>
<feature type="chain" id="PRO_5008587648" description="Prokineticin domain-containing protein" evidence="2">
    <location>
        <begin position="19"/>
        <end position="201"/>
    </location>
</feature>
<organism evidence="3">
    <name type="scientific">Graphocephala atropunctata</name>
    <dbReference type="NCBI Taxonomy" id="36148"/>
    <lineage>
        <taxon>Eukaryota</taxon>
        <taxon>Metazoa</taxon>
        <taxon>Ecdysozoa</taxon>
        <taxon>Arthropoda</taxon>
        <taxon>Hexapoda</taxon>
        <taxon>Insecta</taxon>
        <taxon>Pterygota</taxon>
        <taxon>Neoptera</taxon>
        <taxon>Paraneoptera</taxon>
        <taxon>Hemiptera</taxon>
        <taxon>Auchenorrhyncha</taxon>
        <taxon>Membracoidea</taxon>
        <taxon>Cicadellidae</taxon>
        <taxon>Cicadellinae</taxon>
        <taxon>Cicadellini</taxon>
        <taxon>Graphocephala</taxon>
    </lineage>
</organism>
<evidence type="ECO:0000256" key="1">
    <source>
        <dbReference type="SAM" id="MobiDB-lite"/>
    </source>
</evidence>
<feature type="compositionally biased region" description="Basic residues" evidence="1">
    <location>
        <begin position="184"/>
        <end position="201"/>
    </location>
</feature>
<evidence type="ECO:0000313" key="3">
    <source>
        <dbReference type="EMBL" id="JAT26351.1"/>
    </source>
</evidence>
<sequence>MKSTMLVFILVVVASVSSQNISYLTIDKECGKQDALCDTEATCCLGLTCVNTTANGTQAPYHCEMEELALRAINIRMSGTQNANIDVNTGDDNPVNIDVHSHTVGGCKHCQGQKPYGMAGQEENGMAELMGSGMAGLRENGMAGQRPYGMAGRRENGMAEQMGSGIDGLSNYGMAKQIENGMGRPKRRPCKKQRPCYLRNK</sequence>
<feature type="signal peptide" evidence="2">
    <location>
        <begin position="1"/>
        <end position="18"/>
    </location>
</feature>
<dbReference type="AlphaFoldDB" id="A0A1B6LRL9"/>
<evidence type="ECO:0000256" key="2">
    <source>
        <dbReference type="SAM" id="SignalP"/>
    </source>
</evidence>
<gene>
    <name evidence="3" type="ORF">g.19103</name>
</gene>
<evidence type="ECO:0008006" key="4">
    <source>
        <dbReference type="Google" id="ProtNLM"/>
    </source>
</evidence>
<proteinExistence type="predicted"/>